<reference evidence="1" key="1">
    <citation type="submission" date="2020-02" db="EMBL/GenBank/DDBJ databases">
        <authorList>
            <person name="Meier V. D."/>
        </authorList>
    </citation>
    <scope>NUCLEOTIDE SEQUENCE</scope>
    <source>
        <strain evidence="1">AVDCRST_MAG81</strain>
    </source>
</reference>
<name>A0A6J4VUM9_9CYAN</name>
<gene>
    <name evidence="1" type="ORF">AVDCRST_MAG81-4847</name>
</gene>
<proteinExistence type="predicted"/>
<evidence type="ECO:0000313" key="1">
    <source>
        <dbReference type="EMBL" id="CAA9589748.1"/>
    </source>
</evidence>
<accession>A0A6J4VUM9</accession>
<dbReference type="EMBL" id="CADCWO010000249">
    <property type="protein sequence ID" value="CAA9589748.1"/>
    <property type="molecule type" value="Genomic_DNA"/>
</dbReference>
<protein>
    <submittedName>
        <fullName evidence="1">Uncharacterized protein</fullName>
    </submittedName>
</protein>
<sequence length="73" mass="8025">MSQNNLQVCPACNVKILTLPRGEDKVLFSVGPAATRAMLWARVCQYAQKPGCINKNKDAIGEIKPSDYYEPGI</sequence>
<dbReference type="AlphaFoldDB" id="A0A6J4VUM9"/>
<organism evidence="1">
    <name type="scientific">uncultured Synechococcales cyanobacterium</name>
    <dbReference type="NCBI Taxonomy" id="1936017"/>
    <lineage>
        <taxon>Bacteria</taxon>
        <taxon>Bacillati</taxon>
        <taxon>Cyanobacteriota</taxon>
        <taxon>Cyanophyceae</taxon>
        <taxon>Synechococcales</taxon>
        <taxon>environmental samples</taxon>
    </lineage>
</organism>